<dbReference type="GO" id="GO:0000150">
    <property type="term" value="F:DNA strand exchange activity"/>
    <property type="evidence" value="ECO:0007669"/>
    <property type="project" value="InterPro"/>
</dbReference>
<dbReference type="InterPro" id="IPR036162">
    <property type="entry name" value="Resolvase-like_N_sf"/>
</dbReference>
<dbReference type="Pfam" id="PF07508">
    <property type="entry name" value="Recombinase"/>
    <property type="match status" value="1"/>
</dbReference>
<dbReference type="PROSITE" id="PS51736">
    <property type="entry name" value="RECOMBINASES_3"/>
    <property type="match status" value="1"/>
</dbReference>
<evidence type="ECO:0000259" key="2">
    <source>
        <dbReference type="PROSITE" id="PS51736"/>
    </source>
</evidence>
<dbReference type="PANTHER" id="PTHR30461">
    <property type="entry name" value="DNA-INVERTASE FROM LAMBDOID PROPHAGE"/>
    <property type="match status" value="1"/>
</dbReference>
<dbReference type="InterPro" id="IPR038109">
    <property type="entry name" value="DNA_bind_recomb_sf"/>
</dbReference>
<evidence type="ECO:0000259" key="3">
    <source>
        <dbReference type="PROSITE" id="PS51737"/>
    </source>
</evidence>
<dbReference type="Pfam" id="PF00239">
    <property type="entry name" value="Resolvase"/>
    <property type="match status" value="1"/>
</dbReference>
<dbReference type="PANTHER" id="PTHR30461:SF23">
    <property type="entry name" value="DNA RECOMBINASE-RELATED"/>
    <property type="match status" value="1"/>
</dbReference>
<dbReference type="Gene3D" id="3.90.1750.20">
    <property type="entry name" value="Putative Large Serine Recombinase, Chain B, Domain 2"/>
    <property type="match status" value="1"/>
</dbReference>
<dbReference type="Pfam" id="PF13408">
    <property type="entry name" value="Zn_ribbon_recom"/>
    <property type="match status" value="1"/>
</dbReference>
<dbReference type="EMBL" id="CP020474">
    <property type="protein sequence ID" value="ARE85368.1"/>
    <property type="molecule type" value="Genomic_DNA"/>
</dbReference>
<keyword evidence="5" id="KW-1185">Reference proteome</keyword>
<dbReference type="Proteomes" id="UP000192273">
    <property type="component" value="Chromosome"/>
</dbReference>
<evidence type="ECO:0000313" key="5">
    <source>
        <dbReference type="Proteomes" id="UP000192273"/>
    </source>
</evidence>
<dbReference type="RefSeq" id="WP_237183492.1">
    <property type="nucleotide sequence ID" value="NZ_CP020474.1"/>
</dbReference>
<feature type="domain" description="Resolvase/invertase-type recombinase catalytic" evidence="2">
    <location>
        <begin position="3"/>
        <end position="160"/>
    </location>
</feature>
<protein>
    <submittedName>
        <fullName evidence="4">Resolvase</fullName>
    </submittedName>
</protein>
<reference evidence="4 5" key="1">
    <citation type="submission" date="2017-03" db="EMBL/GenBank/DDBJ databases">
        <title>Genome Sequence of Roseovarius mucosus strain SMR3 Isolated from a culture of the Diatom Skeletonema marinoi.</title>
        <authorList>
            <person name="Topel M."/>
            <person name="Pinder M."/>
            <person name="Johansson O.N."/>
            <person name="Kourtchenko O."/>
            <person name="Godhe A."/>
            <person name="Clarke A.K."/>
        </authorList>
    </citation>
    <scope>NUCLEOTIDE SEQUENCE [LARGE SCALE GENOMIC DNA]</scope>
    <source>
        <strain evidence="4 5">SMR3</strain>
    </source>
</reference>
<name>A0A1V0RUB8_9RHOB</name>
<keyword evidence="1" id="KW-0175">Coiled coil</keyword>
<dbReference type="SMART" id="SM00857">
    <property type="entry name" value="Resolvase"/>
    <property type="match status" value="1"/>
</dbReference>
<dbReference type="InterPro" id="IPR050639">
    <property type="entry name" value="SSR_resolvase"/>
</dbReference>
<dbReference type="InterPro" id="IPR025827">
    <property type="entry name" value="Zn_ribbon_recom_dom"/>
</dbReference>
<dbReference type="PROSITE" id="PS51737">
    <property type="entry name" value="RECOMBINASE_DNA_BIND"/>
    <property type="match status" value="1"/>
</dbReference>
<feature type="coiled-coil region" evidence="1">
    <location>
        <begin position="390"/>
        <end position="444"/>
    </location>
</feature>
<dbReference type="InterPro" id="IPR011109">
    <property type="entry name" value="DNA_bind_recombinase_dom"/>
</dbReference>
<evidence type="ECO:0000256" key="1">
    <source>
        <dbReference type="SAM" id="Coils"/>
    </source>
</evidence>
<dbReference type="InterPro" id="IPR006119">
    <property type="entry name" value="Resolv_N"/>
</dbReference>
<sequence length="559" mass="62089">MIRAAIYARFSSQMQSEASIEDQLRICRERAAREGWTVTEEFSDMAISGASMQRPGVQRLLDDASRGCFDIVIAEALDRLSRDQADVATLFKRLSFHGVRIVTLSEGEVSELHVGLKGTMNQLFLKDLAAKTHRGLRGRVEAGHSGGGNSYGYDVVRRLGEDGMLVTGERTINADEATLIRRIFQEFSEGLSPKAIAKRLNAERIPGPRGKAWRDTAIRGHRIRGTGLLNNELYIGRLVWNRLRYIKDPESGRRVSRLNPSERWITTEVPELRIVDDALWARVKQRQGEIDASPRVQAIKETRFWEKKRSIHLLTGLLRCGCCGSGFAAVGKDYLACSAARKLGTCDQKRSFKRHDLEEVVLNLLRERLMRPEAVAAFVSAVGRETNAGRADATAARARLEAERTQITRRLDGLYDAIADGLRTAGLKTKLEEMELRLAEIDAKLQAPEPTAVRIHPQLSEIYRRKVEGLSETLADPEIRPMALDTIRGLIQSVTVHETTSGVRIDLDGAITALVGLAQPGAEVIVGSGSVEVVAGGRNRLNLPDLRCMVWSTAQWAER</sequence>
<proteinExistence type="predicted"/>
<dbReference type="KEGG" id="rmm:ROSMUCSMR3_03922"/>
<accession>A0A1V0RUB8</accession>
<gene>
    <name evidence="4" type="ORF">ROSMUCSMR3_03922</name>
</gene>
<dbReference type="Gene3D" id="3.40.50.1390">
    <property type="entry name" value="Resolvase, N-terminal catalytic domain"/>
    <property type="match status" value="1"/>
</dbReference>
<dbReference type="CDD" id="cd00338">
    <property type="entry name" value="Ser_Recombinase"/>
    <property type="match status" value="1"/>
</dbReference>
<dbReference type="SUPFAM" id="SSF53041">
    <property type="entry name" value="Resolvase-like"/>
    <property type="match status" value="1"/>
</dbReference>
<dbReference type="AlphaFoldDB" id="A0A1V0RUB8"/>
<feature type="domain" description="Recombinase" evidence="3">
    <location>
        <begin position="150"/>
        <end position="293"/>
    </location>
</feature>
<evidence type="ECO:0000313" key="4">
    <source>
        <dbReference type="EMBL" id="ARE85368.1"/>
    </source>
</evidence>
<organism evidence="4 5">
    <name type="scientific">Roseovarius mucosus</name>
    <dbReference type="NCBI Taxonomy" id="215743"/>
    <lineage>
        <taxon>Bacteria</taxon>
        <taxon>Pseudomonadati</taxon>
        <taxon>Pseudomonadota</taxon>
        <taxon>Alphaproteobacteria</taxon>
        <taxon>Rhodobacterales</taxon>
        <taxon>Roseobacteraceae</taxon>
        <taxon>Roseovarius</taxon>
    </lineage>
</organism>
<dbReference type="GO" id="GO:0003677">
    <property type="term" value="F:DNA binding"/>
    <property type="evidence" value="ECO:0007669"/>
    <property type="project" value="InterPro"/>
</dbReference>